<dbReference type="EMBL" id="CADCVO010000289">
    <property type="protein sequence ID" value="CAA9493103.1"/>
    <property type="molecule type" value="Genomic_DNA"/>
</dbReference>
<keyword evidence="3" id="KW-0808">Transferase</keyword>
<proteinExistence type="predicted"/>
<dbReference type="InterPro" id="IPR036890">
    <property type="entry name" value="HATPase_C_sf"/>
</dbReference>
<dbReference type="Pfam" id="PF02518">
    <property type="entry name" value="HATPase_c"/>
    <property type="match status" value="1"/>
</dbReference>
<feature type="domain" description="Histidine kinase" evidence="5">
    <location>
        <begin position="1"/>
        <end position="162"/>
    </location>
</feature>
<dbReference type="InterPro" id="IPR005467">
    <property type="entry name" value="His_kinase_dom"/>
</dbReference>
<evidence type="ECO:0000256" key="1">
    <source>
        <dbReference type="ARBA" id="ARBA00000085"/>
    </source>
</evidence>
<name>A0A6J4SJ46_9ACTN</name>
<evidence type="ECO:0000256" key="2">
    <source>
        <dbReference type="ARBA" id="ARBA00012438"/>
    </source>
</evidence>
<dbReference type="SMART" id="SM00387">
    <property type="entry name" value="HATPase_c"/>
    <property type="match status" value="1"/>
</dbReference>
<evidence type="ECO:0000256" key="3">
    <source>
        <dbReference type="ARBA" id="ARBA00022777"/>
    </source>
</evidence>
<dbReference type="EC" id="2.7.13.3" evidence="2"/>
<dbReference type="PANTHER" id="PTHR43065">
    <property type="entry name" value="SENSOR HISTIDINE KINASE"/>
    <property type="match status" value="1"/>
</dbReference>
<keyword evidence="3" id="KW-0418">Kinase</keyword>
<dbReference type="PROSITE" id="PS50109">
    <property type="entry name" value="HIS_KIN"/>
    <property type="match status" value="1"/>
</dbReference>
<sequence>VGAVKESSRLDRAAEEDVDLHRILDSTLTMLGHRLKEGTVRLAREYDPDLPPVTGRGSELNQVFTNLLVNALDAVEGDGTVTIRTRRDGDAAIVEVSDSGPGVPDGARERIFEPFFTTKPVGIGTGLGLDISFRIIQRHGGSLVLCDAPGPTTFRVRLPLTPAAAPTTP</sequence>
<evidence type="ECO:0000256" key="4">
    <source>
        <dbReference type="ARBA" id="ARBA00023012"/>
    </source>
</evidence>
<gene>
    <name evidence="6" type="ORF">AVDCRST_MAG13-1843</name>
</gene>
<feature type="non-terminal residue" evidence="6">
    <location>
        <position position="1"/>
    </location>
</feature>
<dbReference type="InterPro" id="IPR004358">
    <property type="entry name" value="Sig_transdc_His_kin-like_C"/>
</dbReference>
<dbReference type="GO" id="GO:0000160">
    <property type="term" value="P:phosphorelay signal transduction system"/>
    <property type="evidence" value="ECO:0007669"/>
    <property type="project" value="UniProtKB-KW"/>
</dbReference>
<dbReference type="GO" id="GO:0004673">
    <property type="term" value="F:protein histidine kinase activity"/>
    <property type="evidence" value="ECO:0007669"/>
    <property type="project" value="UniProtKB-EC"/>
</dbReference>
<accession>A0A6J4SJ46</accession>
<dbReference type="PRINTS" id="PR00344">
    <property type="entry name" value="BCTRLSENSOR"/>
</dbReference>
<comment type="catalytic activity">
    <reaction evidence="1">
        <text>ATP + protein L-histidine = ADP + protein N-phospho-L-histidine.</text>
        <dbReference type="EC" id="2.7.13.3"/>
    </reaction>
</comment>
<evidence type="ECO:0000259" key="5">
    <source>
        <dbReference type="PROSITE" id="PS50109"/>
    </source>
</evidence>
<reference evidence="6" key="1">
    <citation type="submission" date="2020-02" db="EMBL/GenBank/DDBJ databases">
        <authorList>
            <person name="Meier V. D."/>
        </authorList>
    </citation>
    <scope>NUCLEOTIDE SEQUENCE</scope>
    <source>
        <strain evidence="6">AVDCRST_MAG13</strain>
    </source>
</reference>
<organism evidence="6">
    <name type="scientific">uncultured Solirubrobacteraceae bacterium</name>
    <dbReference type="NCBI Taxonomy" id="1162706"/>
    <lineage>
        <taxon>Bacteria</taxon>
        <taxon>Bacillati</taxon>
        <taxon>Actinomycetota</taxon>
        <taxon>Thermoleophilia</taxon>
        <taxon>Solirubrobacterales</taxon>
        <taxon>Solirubrobacteraceae</taxon>
        <taxon>environmental samples</taxon>
    </lineage>
</organism>
<keyword evidence="4" id="KW-0902">Two-component regulatory system</keyword>
<dbReference type="AlphaFoldDB" id="A0A6J4SJ46"/>
<dbReference type="PANTHER" id="PTHR43065:SF48">
    <property type="entry name" value="HISTIDINE KINASE"/>
    <property type="match status" value="1"/>
</dbReference>
<dbReference type="SUPFAM" id="SSF55874">
    <property type="entry name" value="ATPase domain of HSP90 chaperone/DNA topoisomerase II/histidine kinase"/>
    <property type="match status" value="1"/>
</dbReference>
<evidence type="ECO:0000313" key="6">
    <source>
        <dbReference type="EMBL" id="CAA9493103.1"/>
    </source>
</evidence>
<dbReference type="InterPro" id="IPR003594">
    <property type="entry name" value="HATPase_dom"/>
</dbReference>
<dbReference type="Gene3D" id="3.30.565.10">
    <property type="entry name" value="Histidine kinase-like ATPase, C-terminal domain"/>
    <property type="match status" value="1"/>
</dbReference>
<protein>
    <recommendedName>
        <fullName evidence="2">histidine kinase</fullName>
        <ecNumber evidence="2">2.7.13.3</ecNumber>
    </recommendedName>
</protein>